<dbReference type="GO" id="GO:0008270">
    <property type="term" value="F:zinc ion binding"/>
    <property type="evidence" value="ECO:0007669"/>
    <property type="project" value="UniProtKB-KW"/>
</dbReference>
<dbReference type="InterPro" id="IPR013083">
    <property type="entry name" value="Znf_RING/FYVE/PHD"/>
</dbReference>
<gene>
    <name evidence="11" type="ORF">LSALG_LOCUS6915</name>
</gene>
<dbReference type="SMART" id="SM00184">
    <property type="entry name" value="RING"/>
    <property type="match status" value="1"/>
</dbReference>
<dbReference type="EMBL" id="OX465086">
    <property type="protein sequence ID" value="CAI9266350.1"/>
    <property type="molecule type" value="Genomic_DNA"/>
</dbReference>
<evidence type="ECO:0000256" key="9">
    <source>
        <dbReference type="SAM" id="MobiDB-lite"/>
    </source>
</evidence>
<dbReference type="SUPFAM" id="SSF57850">
    <property type="entry name" value="RING/U-box"/>
    <property type="match status" value="1"/>
</dbReference>
<keyword evidence="7" id="KW-0862">Zinc</keyword>
<dbReference type="CDD" id="cd23116">
    <property type="entry name" value="RING-H2_AIRP1-like"/>
    <property type="match status" value="1"/>
</dbReference>
<evidence type="ECO:0000256" key="7">
    <source>
        <dbReference type="ARBA" id="ARBA00022833"/>
    </source>
</evidence>
<feature type="domain" description="RING-type" evidence="10">
    <location>
        <begin position="153"/>
        <end position="194"/>
    </location>
</feature>
<keyword evidence="12" id="KW-1185">Reference proteome</keyword>
<protein>
    <recommendedName>
        <fullName evidence="2">RING-type E3 ubiquitin transferase</fullName>
        <ecNumber evidence="2">2.3.2.27</ecNumber>
    </recommendedName>
</protein>
<dbReference type="PANTHER" id="PTHR46463:SF38">
    <property type="entry name" value="RING_U-BOX SUPERFAMILY PROTEIN-RELATED"/>
    <property type="match status" value="1"/>
</dbReference>
<keyword evidence="6" id="KW-0833">Ubl conjugation pathway</keyword>
<feature type="compositionally biased region" description="Low complexity" evidence="9">
    <location>
        <begin position="80"/>
        <end position="103"/>
    </location>
</feature>
<keyword evidence="3" id="KW-0808">Transferase</keyword>
<sequence>MSYIPKIIKVKLLPIARFSLDKSSKLIKLQYGILLFLFSVVNRTAPANFASFLQDLTNKCEAVLGRRGMESMPWPYYQGPSSSQPTIAQSSSSGSSSSGTSVSFMRHQKGSIYSPGGVNLQSTTSEKESKKGTPLMAASDKVNTISVDDEDVCPICLEEYTSENPRIITKCAHHYHLSCIYEWNERSKTCPVCSKLMVFEEMA</sequence>
<evidence type="ECO:0000256" key="6">
    <source>
        <dbReference type="ARBA" id="ARBA00022786"/>
    </source>
</evidence>
<dbReference type="Proteomes" id="UP001177003">
    <property type="component" value="Chromosome 0"/>
</dbReference>
<reference evidence="11" key="1">
    <citation type="submission" date="2023-04" db="EMBL/GenBank/DDBJ databases">
        <authorList>
            <person name="Vijverberg K."/>
            <person name="Xiong W."/>
            <person name="Schranz E."/>
        </authorList>
    </citation>
    <scope>NUCLEOTIDE SEQUENCE</scope>
</reference>
<dbReference type="Gene3D" id="3.30.40.10">
    <property type="entry name" value="Zinc/RING finger domain, C3HC4 (zinc finger)"/>
    <property type="match status" value="1"/>
</dbReference>
<evidence type="ECO:0000313" key="12">
    <source>
        <dbReference type="Proteomes" id="UP001177003"/>
    </source>
</evidence>
<name>A0AA35VHI9_LACSI</name>
<dbReference type="Pfam" id="PF13639">
    <property type="entry name" value="zf-RING_2"/>
    <property type="match status" value="1"/>
</dbReference>
<evidence type="ECO:0000256" key="5">
    <source>
        <dbReference type="ARBA" id="ARBA00022771"/>
    </source>
</evidence>
<evidence type="ECO:0000256" key="2">
    <source>
        <dbReference type="ARBA" id="ARBA00012483"/>
    </source>
</evidence>
<accession>A0AA35VHI9</accession>
<feature type="region of interest" description="Disordered" evidence="9">
    <location>
        <begin position="79"/>
        <end position="136"/>
    </location>
</feature>
<evidence type="ECO:0000256" key="4">
    <source>
        <dbReference type="ARBA" id="ARBA00022723"/>
    </source>
</evidence>
<dbReference type="GO" id="GO:0061630">
    <property type="term" value="F:ubiquitin protein ligase activity"/>
    <property type="evidence" value="ECO:0007669"/>
    <property type="project" value="UniProtKB-EC"/>
</dbReference>
<evidence type="ECO:0000256" key="3">
    <source>
        <dbReference type="ARBA" id="ARBA00022679"/>
    </source>
</evidence>
<evidence type="ECO:0000259" key="10">
    <source>
        <dbReference type="PROSITE" id="PS50089"/>
    </source>
</evidence>
<evidence type="ECO:0000256" key="1">
    <source>
        <dbReference type="ARBA" id="ARBA00000900"/>
    </source>
</evidence>
<organism evidence="11 12">
    <name type="scientific">Lactuca saligna</name>
    <name type="common">Willowleaf lettuce</name>
    <dbReference type="NCBI Taxonomy" id="75948"/>
    <lineage>
        <taxon>Eukaryota</taxon>
        <taxon>Viridiplantae</taxon>
        <taxon>Streptophyta</taxon>
        <taxon>Embryophyta</taxon>
        <taxon>Tracheophyta</taxon>
        <taxon>Spermatophyta</taxon>
        <taxon>Magnoliopsida</taxon>
        <taxon>eudicotyledons</taxon>
        <taxon>Gunneridae</taxon>
        <taxon>Pentapetalae</taxon>
        <taxon>asterids</taxon>
        <taxon>campanulids</taxon>
        <taxon>Asterales</taxon>
        <taxon>Asteraceae</taxon>
        <taxon>Cichorioideae</taxon>
        <taxon>Cichorieae</taxon>
        <taxon>Lactucinae</taxon>
        <taxon>Lactuca</taxon>
    </lineage>
</organism>
<dbReference type="AlphaFoldDB" id="A0AA35VHI9"/>
<dbReference type="PANTHER" id="PTHR46463">
    <property type="entry name" value="ZINC FINGER, RING/FYVE/PHD-TYPE"/>
    <property type="match status" value="1"/>
</dbReference>
<dbReference type="EC" id="2.3.2.27" evidence="2"/>
<dbReference type="PROSITE" id="PS50089">
    <property type="entry name" value="ZF_RING_2"/>
    <property type="match status" value="1"/>
</dbReference>
<evidence type="ECO:0000256" key="8">
    <source>
        <dbReference type="PROSITE-ProRule" id="PRU00175"/>
    </source>
</evidence>
<keyword evidence="5 8" id="KW-0863">Zinc-finger</keyword>
<keyword evidence="4" id="KW-0479">Metal-binding</keyword>
<comment type="catalytic activity">
    <reaction evidence="1">
        <text>S-ubiquitinyl-[E2 ubiquitin-conjugating enzyme]-L-cysteine + [acceptor protein]-L-lysine = [E2 ubiquitin-conjugating enzyme]-L-cysteine + N(6)-ubiquitinyl-[acceptor protein]-L-lysine.</text>
        <dbReference type="EC" id="2.3.2.27"/>
    </reaction>
</comment>
<dbReference type="InterPro" id="IPR001841">
    <property type="entry name" value="Znf_RING"/>
</dbReference>
<evidence type="ECO:0000313" key="11">
    <source>
        <dbReference type="EMBL" id="CAI9266350.1"/>
    </source>
</evidence>
<proteinExistence type="predicted"/>